<protein>
    <submittedName>
        <fullName evidence="2">Uncharacterized protein</fullName>
    </submittedName>
</protein>
<dbReference type="PROSITE" id="PS51257">
    <property type="entry name" value="PROKAR_LIPOPROTEIN"/>
    <property type="match status" value="1"/>
</dbReference>
<feature type="transmembrane region" description="Helical" evidence="1">
    <location>
        <begin position="241"/>
        <end position="262"/>
    </location>
</feature>
<keyword evidence="1" id="KW-0472">Membrane</keyword>
<reference evidence="2 3" key="1">
    <citation type="submission" date="2014-08" db="EMBL/GenBank/DDBJ databases">
        <authorList>
            <person name="Chen Y.-H."/>
        </authorList>
    </citation>
    <scope>NUCLEOTIDE SEQUENCE [LARGE SCALE GENOMIC DNA]</scope>
</reference>
<name>A0A0T7GYJ0_NEOGA</name>
<keyword evidence="1" id="KW-1133">Transmembrane helix</keyword>
<accession>A0A0T7GYJ0</accession>
<dbReference type="EMBL" id="CCRK01000012">
    <property type="protein sequence ID" value="CDZ52283.1"/>
    <property type="molecule type" value="Genomic_DNA"/>
</dbReference>
<gene>
    <name evidence="2" type="ORF">NGAL_HAMBI1189_44020</name>
</gene>
<evidence type="ECO:0000256" key="1">
    <source>
        <dbReference type="SAM" id="Phobius"/>
    </source>
</evidence>
<dbReference type="Proteomes" id="UP000039660">
    <property type="component" value="Unassembled WGS sequence"/>
</dbReference>
<dbReference type="AlphaFoldDB" id="A0A0T7GYJ0"/>
<organism evidence="2 3">
    <name type="scientific">Neorhizobium galegae bv. officinalis</name>
    <dbReference type="NCBI Taxonomy" id="323656"/>
    <lineage>
        <taxon>Bacteria</taxon>
        <taxon>Pseudomonadati</taxon>
        <taxon>Pseudomonadota</taxon>
        <taxon>Alphaproteobacteria</taxon>
        <taxon>Hyphomicrobiales</taxon>
        <taxon>Rhizobiaceae</taxon>
        <taxon>Rhizobium/Agrobacterium group</taxon>
        <taxon>Neorhizobium</taxon>
    </lineage>
</organism>
<sequence>MTFPMRYRLKRRTPRRWVASIAITALIIGATSCTQNPKVSVPHEVSLSELVTTPDPPIPPPVCTTSTGPDGKLYGSCSASQYIRVPCELCDQLKKSSVAYNTPKRMSYQDDETIELVLAPETSAIVPSTKLGADLNGDVRTISNLPYSIRMQAEISGPDFQISPSGPQERTILPDRATKWAWNVRPTAFGPDRVLILQISAILDFQGKPLPPANPIIVREKIFVHVGIMDRAVHVAQNMTVMHGAIASIGGTGLAVLTWVWARVRRQRPKPDDQNV</sequence>
<evidence type="ECO:0000313" key="3">
    <source>
        <dbReference type="Proteomes" id="UP000039660"/>
    </source>
</evidence>
<keyword evidence="1" id="KW-0812">Transmembrane</keyword>
<evidence type="ECO:0000313" key="2">
    <source>
        <dbReference type="EMBL" id="CDZ52283.1"/>
    </source>
</evidence>
<proteinExistence type="predicted"/>